<feature type="region of interest" description="Disordered" evidence="1">
    <location>
        <begin position="1"/>
        <end position="51"/>
    </location>
</feature>
<proteinExistence type="predicted"/>
<evidence type="ECO:0000313" key="4">
    <source>
        <dbReference type="Proteomes" id="UP001497516"/>
    </source>
</evidence>
<evidence type="ECO:0000256" key="1">
    <source>
        <dbReference type="SAM" id="MobiDB-lite"/>
    </source>
</evidence>
<feature type="compositionally biased region" description="Basic residues" evidence="1">
    <location>
        <begin position="1"/>
        <end position="12"/>
    </location>
</feature>
<organism evidence="2 4">
    <name type="scientific">Linum trigynum</name>
    <dbReference type="NCBI Taxonomy" id="586398"/>
    <lineage>
        <taxon>Eukaryota</taxon>
        <taxon>Viridiplantae</taxon>
        <taxon>Streptophyta</taxon>
        <taxon>Embryophyta</taxon>
        <taxon>Tracheophyta</taxon>
        <taxon>Spermatophyta</taxon>
        <taxon>Magnoliopsida</taxon>
        <taxon>eudicotyledons</taxon>
        <taxon>Gunneridae</taxon>
        <taxon>Pentapetalae</taxon>
        <taxon>rosids</taxon>
        <taxon>fabids</taxon>
        <taxon>Malpighiales</taxon>
        <taxon>Linaceae</taxon>
        <taxon>Linum</taxon>
    </lineage>
</organism>
<accession>A0AAV2CQH9</accession>
<protein>
    <submittedName>
        <fullName evidence="2">Uncharacterized protein</fullName>
    </submittedName>
</protein>
<dbReference type="EMBL" id="OZ034813">
    <property type="protein sequence ID" value="CAL1358406.1"/>
    <property type="molecule type" value="Genomic_DNA"/>
</dbReference>
<dbReference type="Proteomes" id="UP001497516">
    <property type="component" value="Chromosome 1"/>
</dbReference>
<dbReference type="PANTHER" id="PTHR36030:SF1">
    <property type="entry name" value="CALMODULIN-BINDING DOMAIN-CONTAINING PROTEIN"/>
    <property type="match status" value="1"/>
</dbReference>
<gene>
    <name evidence="3" type="ORF">LTRI10_LOCUS32128</name>
    <name evidence="2" type="ORF">LTRI10_LOCUS5962</name>
</gene>
<dbReference type="EMBL" id="OZ034819">
    <property type="protein sequence ID" value="CAL1391404.1"/>
    <property type="molecule type" value="Genomic_DNA"/>
</dbReference>
<name>A0AAV2CQH9_9ROSI</name>
<reference evidence="2 4" key="1">
    <citation type="submission" date="2024-04" db="EMBL/GenBank/DDBJ databases">
        <authorList>
            <person name="Fracassetti M."/>
        </authorList>
    </citation>
    <scope>NUCLEOTIDE SEQUENCE [LARGE SCALE GENOMIC DNA]</scope>
</reference>
<dbReference type="PANTHER" id="PTHR36030">
    <property type="entry name" value="CALMODULIN-BINDING DOMAIN-CONTAINING PROTEIN"/>
    <property type="match status" value="1"/>
</dbReference>
<keyword evidence="4" id="KW-1185">Reference proteome</keyword>
<dbReference type="Proteomes" id="UP001497516">
    <property type="component" value="Chromosome 6"/>
</dbReference>
<dbReference type="AlphaFoldDB" id="A0AAV2CQH9"/>
<sequence>METNGRKRKGFMKNKLMPFYKSPASANPPPSQQPNPRNNVQYYSQSTTTTTTTISPSSAVLLPHNTVSFQAAAVEVKLPRRQQQQVDHCPSKFFGVVGDCRIDTKASTYISAVQERFKLERLDPDRVVIIDQAS</sequence>
<evidence type="ECO:0000313" key="2">
    <source>
        <dbReference type="EMBL" id="CAL1358406.1"/>
    </source>
</evidence>
<evidence type="ECO:0000313" key="3">
    <source>
        <dbReference type="EMBL" id="CAL1391404.1"/>
    </source>
</evidence>
<feature type="compositionally biased region" description="Polar residues" evidence="1">
    <location>
        <begin position="37"/>
        <end position="46"/>
    </location>
</feature>